<dbReference type="EMBL" id="JAGSOT010000006">
    <property type="protein sequence ID" value="MBR7795071.1"/>
    <property type="molecule type" value="Genomic_DNA"/>
</dbReference>
<comment type="caution">
    <text evidence="1">The sequence shown here is derived from an EMBL/GenBank/DDBJ whole genome shotgun (WGS) entry which is preliminary data.</text>
</comment>
<dbReference type="NCBIfam" id="NF006159">
    <property type="entry name" value="PRK08303.1"/>
    <property type="match status" value="1"/>
</dbReference>
<name>A0A941DTG1_9BACI</name>
<gene>
    <name evidence="1" type="ORF">KCX74_03330</name>
</gene>
<dbReference type="Pfam" id="PF00106">
    <property type="entry name" value="adh_short"/>
    <property type="match status" value="1"/>
</dbReference>
<protein>
    <submittedName>
        <fullName evidence="1">SDR family NAD(P)-dependent oxidoreductase</fullName>
    </submittedName>
</protein>
<dbReference type="SUPFAM" id="SSF51735">
    <property type="entry name" value="NAD(P)-binding Rossmann-fold domains"/>
    <property type="match status" value="1"/>
</dbReference>
<dbReference type="Gene3D" id="3.40.50.720">
    <property type="entry name" value="NAD(P)-binding Rossmann-like Domain"/>
    <property type="match status" value="1"/>
</dbReference>
<organism evidence="1 2">
    <name type="scientific">Virgibacillus salarius</name>
    <dbReference type="NCBI Taxonomy" id="447199"/>
    <lineage>
        <taxon>Bacteria</taxon>
        <taxon>Bacillati</taxon>
        <taxon>Bacillota</taxon>
        <taxon>Bacilli</taxon>
        <taxon>Bacillales</taxon>
        <taxon>Bacillaceae</taxon>
        <taxon>Virgibacillus</taxon>
    </lineage>
</organism>
<sequence>MGNLTGKVAIVAGGTRGAGRGIAIQLGEAGATVYVTGRTTNNHTSPMQRSETIEQTAALVSQAGGCGIAVKTDHTKEKQVKSLFQRIEHEQGQLDILVNDIWGGDPLTEWGKTIGDHDLSDGLQLLQQAVQSHIITSHYAIPLLKKAPQGIMIEITDGTDYSYRGNFYYSLAKISNIHMAQAMATDLKEDSIIALAVTPGFLRSEAMLDLFQVTEDNWQDGVKSDKHFIASETPFYIGKAIRHLATDPDVGRFSGKTLSTWQLSDIYNFTDRDGSKPHWGNYYHKHIK</sequence>
<dbReference type="AlphaFoldDB" id="A0A941DTG1"/>
<reference evidence="1" key="1">
    <citation type="submission" date="2021-04" db="EMBL/GenBank/DDBJ databases">
        <title>Isolation and polyphasic classification of algal microorganism.</title>
        <authorList>
            <person name="Wang S."/>
        </authorList>
    </citation>
    <scope>NUCLEOTIDE SEQUENCE</scope>
    <source>
        <strain evidence="1">720a</strain>
    </source>
</reference>
<evidence type="ECO:0000313" key="2">
    <source>
        <dbReference type="Proteomes" id="UP000675284"/>
    </source>
</evidence>
<dbReference type="PRINTS" id="PR00081">
    <property type="entry name" value="GDHRDH"/>
</dbReference>
<dbReference type="RefSeq" id="WP_026682190.1">
    <property type="nucleotide sequence ID" value="NZ_JAGSOT010000006.1"/>
</dbReference>
<dbReference type="PANTHER" id="PTHR44147:SF2">
    <property type="entry name" value="DEHYDROGENASE_REDUCTASE SDR FAMILY MEMBER 1"/>
    <property type="match status" value="1"/>
</dbReference>
<dbReference type="Proteomes" id="UP000675284">
    <property type="component" value="Unassembled WGS sequence"/>
</dbReference>
<proteinExistence type="predicted"/>
<accession>A0A941DTG1</accession>
<dbReference type="InterPro" id="IPR002347">
    <property type="entry name" value="SDR_fam"/>
</dbReference>
<dbReference type="PANTHER" id="PTHR44147">
    <property type="entry name" value="DEHYDROGENASE/REDUCTASE SDR FAMILY MEMBER 1"/>
    <property type="match status" value="1"/>
</dbReference>
<evidence type="ECO:0000313" key="1">
    <source>
        <dbReference type="EMBL" id="MBR7795071.1"/>
    </source>
</evidence>
<dbReference type="InterPro" id="IPR036291">
    <property type="entry name" value="NAD(P)-bd_dom_sf"/>
</dbReference>
<keyword evidence="2" id="KW-1185">Reference proteome</keyword>